<evidence type="ECO:0000313" key="2">
    <source>
        <dbReference type="EMBL" id="OXA60625.1"/>
    </source>
</evidence>
<gene>
    <name evidence="2" type="ORF">Fcan01_05478</name>
</gene>
<feature type="region of interest" description="Disordered" evidence="1">
    <location>
        <begin position="68"/>
        <end position="123"/>
    </location>
</feature>
<sequence length="194" mass="20664">MPFETRLQWSAQSRIKMLSTEVHISAKKCTRKKREEVYTMIRNIFAVTLLLGVACAFPHPQAPPLGALPAPGPNGVPPPGPNGLPPHPPGCLPPLPPNQGPPGSSPASLPPPPNGPDGKPLPTCPPTLISGHCGGVTYFWDTAKGEDQPADFKKCFFGDGEVGAICNGKEYTWDPAKQEKPAELEACEKKFNGQ</sequence>
<reference evidence="2 3" key="1">
    <citation type="submission" date="2015-12" db="EMBL/GenBank/DDBJ databases">
        <title>The genome of Folsomia candida.</title>
        <authorList>
            <person name="Faddeeva A."/>
            <person name="Derks M.F."/>
            <person name="Anvar Y."/>
            <person name="Smit S."/>
            <person name="Van Straalen N."/>
            <person name="Roelofs D."/>
        </authorList>
    </citation>
    <scope>NUCLEOTIDE SEQUENCE [LARGE SCALE GENOMIC DNA]</scope>
    <source>
        <strain evidence="2 3">VU population</strain>
        <tissue evidence="2">Whole body</tissue>
    </source>
</reference>
<dbReference type="Proteomes" id="UP000198287">
    <property type="component" value="Unassembled WGS sequence"/>
</dbReference>
<evidence type="ECO:0000313" key="3">
    <source>
        <dbReference type="Proteomes" id="UP000198287"/>
    </source>
</evidence>
<dbReference type="AlphaFoldDB" id="A0A226ESL5"/>
<evidence type="ECO:0000256" key="1">
    <source>
        <dbReference type="SAM" id="MobiDB-lite"/>
    </source>
</evidence>
<protein>
    <submittedName>
        <fullName evidence="2">Uncharacterized protein</fullName>
    </submittedName>
</protein>
<keyword evidence="3" id="KW-1185">Reference proteome</keyword>
<name>A0A226ESL5_FOLCA</name>
<dbReference type="EMBL" id="LNIX01000002">
    <property type="protein sequence ID" value="OXA60625.1"/>
    <property type="molecule type" value="Genomic_DNA"/>
</dbReference>
<comment type="caution">
    <text evidence="2">The sequence shown here is derived from an EMBL/GenBank/DDBJ whole genome shotgun (WGS) entry which is preliminary data.</text>
</comment>
<proteinExistence type="predicted"/>
<feature type="compositionally biased region" description="Pro residues" evidence="1">
    <location>
        <begin position="70"/>
        <end position="115"/>
    </location>
</feature>
<organism evidence="2 3">
    <name type="scientific">Folsomia candida</name>
    <name type="common">Springtail</name>
    <dbReference type="NCBI Taxonomy" id="158441"/>
    <lineage>
        <taxon>Eukaryota</taxon>
        <taxon>Metazoa</taxon>
        <taxon>Ecdysozoa</taxon>
        <taxon>Arthropoda</taxon>
        <taxon>Hexapoda</taxon>
        <taxon>Collembola</taxon>
        <taxon>Entomobryomorpha</taxon>
        <taxon>Isotomoidea</taxon>
        <taxon>Isotomidae</taxon>
        <taxon>Proisotominae</taxon>
        <taxon>Folsomia</taxon>
    </lineage>
</organism>
<accession>A0A226ESL5</accession>